<dbReference type="InterPro" id="IPR002711">
    <property type="entry name" value="HNH"/>
</dbReference>
<dbReference type="RefSeq" id="WP_072598251.1">
    <property type="nucleotide sequence ID" value="NZ_CP018221.1"/>
</dbReference>
<proteinExistence type="predicted"/>
<dbReference type="OrthoDB" id="5292295at2"/>
<dbReference type="GO" id="GO:0003676">
    <property type="term" value="F:nucleic acid binding"/>
    <property type="evidence" value="ECO:0007669"/>
    <property type="project" value="InterPro"/>
</dbReference>
<dbReference type="PANTHER" id="PTHR33877:SF2">
    <property type="entry name" value="OS07G0170200 PROTEIN"/>
    <property type="match status" value="1"/>
</dbReference>
<dbReference type="GO" id="GO:0004519">
    <property type="term" value="F:endonuclease activity"/>
    <property type="evidence" value="ECO:0007669"/>
    <property type="project" value="InterPro"/>
</dbReference>
<evidence type="ECO:0000313" key="2">
    <source>
        <dbReference type="EMBL" id="API60590.1"/>
    </source>
</evidence>
<dbReference type="Gene3D" id="1.10.30.50">
    <property type="match status" value="1"/>
</dbReference>
<dbReference type="Proteomes" id="UP000182063">
    <property type="component" value="Chromosome"/>
</dbReference>
<dbReference type="EMBL" id="CP018221">
    <property type="protein sequence ID" value="API60590.1"/>
    <property type="molecule type" value="Genomic_DNA"/>
</dbReference>
<evidence type="ECO:0000313" key="3">
    <source>
        <dbReference type="Proteomes" id="UP000182063"/>
    </source>
</evidence>
<sequence length="149" mass="17218">MGATWRSYELEDKAWSYGGSAPVCFYCGIRITWTRPQHSLGIRKRTCDHLIPKSAGGPNLYENRVAACMECNSAKGSTDAVTFVRSLGRFARIRPADVEVHIRKVEKAMARAKHEQAMERSRKARARWGPRILKWLQRVYRSWRLVPKR</sequence>
<dbReference type="AlphaFoldDB" id="A0A1L3ZYA1"/>
<dbReference type="InterPro" id="IPR003615">
    <property type="entry name" value="HNH_nuc"/>
</dbReference>
<name>A0A1L3ZYA1_9SPHN</name>
<feature type="domain" description="HNH" evidence="1">
    <location>
        <begin position="24"/>
        <end position="77"/>
    </location>
</feature>
<dbReference type="Pfam" id="PF01844">
    <property type="entry name" value="HNH"/>
    <property type="match status" value="1"/>
</dbReference>
<dbReference type="KEGG" id="sphj:BSL82_15915"/>
<reference evidence="3" key="1">
    <citation type="submission" date="2016-11" db="EMBL/GenBank/DDBJ databases">
        <title>Complete Genome Sequence of alachlor-degrading Sphingomonas sp. strain JJ-A5.</title>
        <authorList>
            <person name="Lee H."/>
            <person name="Ka J.-O."/>
        </authorList>
    </citation>
    <scope>NUCLEOTIDE SEQUENCE [LARGE SCALE GENOMIC DNA]</scope>
    <source>
        <strain evidence="3">JJ-A5</strain>
    </source>
</reference>
<dbReference type="PANTHER" id="PTHR33877">
    <property type="entry name" value="SLL1193 PROTEIN"/>
    <property type="match status" value="1"/>
</dbReference>
<accession>A0A1L3ZYA1</accession>
<organism evidence="2 3">
    <name type="scientific">Tardibacter chloracetimidivorans</name>
    <dbReference type="NCBI Taxonomy" id="1921510"/>
    <lineage>
        <taxon>Bacteria</taxon>
        <taxon>Pseudomonadati</taxon>
        <taxon>Pseudomonadota</taxon>
        <taxon>Alphaproteobacteria</taxon>
        <taxon>Sphingomonadales</taxon>
        <taxon>Sphingomonadaceae</taxon>
        <taxon>Tardibacter</taxon>
    </lineage>
</organism>
<dbReference type="CDD" id="cd00085">
    <property type="entry name" value="HNHc"/>
    <property type="match status" value="1"/>
</dbReference>
<dbReference type="GO" id="GO:0008270">
    <property type="term" value="F:zinc ion binding"/>
    <property type="evidence" value="ECO:0007669"/>
    <property type="project" value="InterPro"/>
</dbReference>
<dbReference type="InterPro" id="IPR052892">
    <property type="entry name" value="NA-targeting_endonuclease"/>
</dbReference>
<protein>
    <recommendedName>
        <fullName evidence="1">HNH domain-containing protein</fullName>
    </recommendedName>
</protein>
<evidence type="ECO:0000259" key="1">
    <source>
        <dbReference type="Pfam" id="PF01844"/>
    </source>
</evidence>
<keyword evidence="3" id="KW-1185">Reference proteome</keyword>
<gene>
    <name evidence="2" type="ORF">BSL82_15915</name>
</gene>